<evidence type="ECO:0000313" key="1">
    <source>
        <dbReference type="EMBL" id="QEV05286.1"/>
    </source>
</evidence>
<accession>A0ABX6AU87</accession>
<organism evidence="1 2">
    <name type="scientific">Streptomyces prasinus</name>
    <dbReference type="NCBI Taxonomy" id="67345"/>
    <lineage>
        <taxon>Bacteria</taxon>
        <taxon>Bacillati</taxon>
        <taxon>Actinomycetota</taxon>
        <taxon>Actinomycetes</taxon>
        <taxon>Kitasatosporales</taxon>
        <taxon>Streptomycetaceae</taxon>
        <taxon>Streptomyces</taxon>
    </lineage>
</organism>
<proteinExistence type="predicted"/>
<dbReference type="Proteomes" id="UP000326041">
    <property type="component" value="Chromosome"/>
</dbReference>
<protein>
    <submittedName>
        <fullName evidence="1">Uncharacterized protein</fullName>
    </submittedName>
</protein>
<name>A0ABX6AU87_9ACTN</name>
<evidence type="ECO:0000313" key="2">
    <source>
        <dbReference type="Proteomes" id="UP000326041"/>
    </source>
</evidence>
<keyword evidence="2" id="KW-1185">Reference proteome</keyword>
<gene>
    <name evidence="1" type="ORF">CP972_05930</name>
</gene>
<dbReference type="EMBL" id="CP023697">
    <property type="protein sequence ID" value="QEV05286.1"/>
    <property type="molecule type" value="Genomic_DNA"/>
</dbReference>
<sequence length="66" mass="6993">MSECFHVPARISGRSAVSSLRTAVKGVPRGEAGLILLPKEEIAARRVHFPWDGKMLPAGDAAAPRG</sequence>
<reference evidence="1 2" key="1">
    <citation type="submission" date="2017-09" db="EMBL/GenBank/DDBJ databases">
        <authorList>
            <person name="Lee N."/>
            <person name="Cho B.-K."/>
        </authorList>
    </citation>
    <scope>NUCLEOTIDE SEQUENCE [LARGE SCALE GENOMIC DNA]</scope>
    <source>
        <strain evidence="1 2">ATCC 13879</strain>
    </source>
</reference>